<dbReference type="EMBL" id="FWXV01000022">
    <property type="protein sequence ID" value="SMD27317.1"/>
    <property type="molecule type" value="Genomic_DNA"/>
</dbReference>
<name>A0A1Y5Y968_KIBAR</name>
<feature type="transmembrane region" description="Helical" evidence="1">
    <location>
        <begin position="12"/>
        <end position="30"/>
    </location>
</feature>
<gene>
    <name evidence="2" type="ORF">SAMN05661093_10920</name>
</gene>
<keyword evidence="3" id="KW-1185">Reference proteome</keyword>
<reference evidence="2 3" key="1">
    <citation type="submission" date="2017-04" db="EMBL/GenBank/DDBJ databases">
        <authorList>
            <person name="Afonso C.L."/>
            <person name="Miller P.J."/>
            <person name="Scott M.A."/>
            <person name="Spackman E."/>
            <person name="Goraichik I."/>
            <person name="Dimitrov K.M."/>
            <person name="Suarez D.L."/>
            <person name="Swayne D.E."/>
        </authorList>
    </citation>
    <scope>NUCLEOTIDE SEQUENCE [LARGE SCALE GENOMIC DNA]</scope>
    <source>
        <strain evidence="2 3">DSM 43828</strain>
    </source>
</reference>
<dbReference type="OrthoDB" id="3574978at2"/>
<keyword evidence="1" id="KW-1133">Transmembrane helix</keyword>
<dbReference type="Proteomes" id="UP000192674">
    <property type="component" value="Unassembled WGS sequence"/>
</dbReference>
<accession>A0A1Y5Y968</accession>
<feature type="transmembrane region" description="Helical" evidence="1">
    <location>
        <begin position="42"/>
        <end position="67"/>
    </location>
</feature>
<evidence type="ECO:0000313" key="2">
    <source>
        <dbReference type="EMBL" id="SMD27317.1"/>
    </source>
</evidence>
<sequence length="207" mass="21902">MDRDSLSSSFRFGAVVGTFVMLVALLMAVVTEGWSAEADGPLGAAVLGAAIVGAIVGCAAGGVYHMFGVLWEKPTKPRPLDEPWNGPVERCARSASTVTKLLDTLPDSAAADWLAQIAGTMATKLAEMEAFAEAGRAVAPAINANGIALAKRHPLYAQLKRSADEFAEVADQVSKLMIELQTPGNMERVRTELQVLTEQLPLLRPAT</sequence>
<keyword evidence="1" id="KW-0812">Transmembrane</keyword>
<keyword evidence="1" id="KW-0472">Membrane</keyword>
<dbReference type="AlphaFoldDB" id="A0A1Y5Y968"/>
<evidence type="ECO:0000313" key="3">
    <source>
        <dbReference type="Proteomes" id="UP000192674"/>
    </source>
</evidence>
<organism evidence="2 3">
    <name type="scientific">Kibdelosporangium aridum</name>
    <dbReference type="NCBI Taxonomy" id="2030"/>
    <lineage>
        <taxon>Bacteria</taxon>
        <taxon>Bacillati</taxon>
        <taxon>Actinomycetota</taxon>
        <taxon>Actinomycetes</taxon>
        <taxon>Pseudonocardiales</taxon>
        <taxon>Pseudonocardiaceae</taxon>
        <taxon>Kibdelosporangium</taxon>
    </lineage>
</organism>
<evidence type="ECO:0000256" key="1">
    <source>
        <dbReference type="SAM" id="Phobius"/>
    </source>
</evidence>
<dbReference type="RefSeq" id="WP_084434863.1">
    <property type="nucleotide sequence ID" value="NZ_FWXV01000022.1"/>
</dbReference>
<protein>
    <submittedName>
        <fullName evidence="2">Uncharacterized protein</fullName>
    </submittedName>
</protein>
<proteinExistence type="predicted"/>